<feature type="region of interest" description="Disordered" evidence="1">
    <location>
        <begin position="364"/>
        <end position="383"/>
    </location>
</feature>
<reference evidence="3" key="1">
    <citation type="submission" date="2022-01" db="EMBL/GenBank/DDBJ databases">
        <authorList>
            <person name="King R."/>
        </authorList>
    </citation>
    <scope>NUCLEOTIDE SEQUENCE</scope>
</reference>
<sequence>MEWLWITLLLLVSDIHTIQTHLQRPVRFIDNQRHFRHIDSSVSTNFDWELSLREATVQALYREHVDDPNLRKHIYSAPLLGKQNKATPFGDIAILARGQLYANYAGYIFVQDPYQNNCDDCYNIDEGPLRARCIANNCQIWHPRNNEHVIVLWSIKRIRHRSEGHNKIEFEYTISPVGFRHSKERYVTKDGTFNYNLPGHVFLLKSSETHQNLDNVPSKLKQFHPGALVAQTLDGTKYILHSFPGILALEPPGYQTTTKNVLPTSITTTTQDPKKVYQTLLEVLYQKTSTGAQGFTPEPPKTTIAAGTTLVQFTDIQVIPMTDLGSSFITKTTPNYVTIRFPETPTSQTNGKYTSVTPIVFKPSTNEIPPTTSQTSIKPSTPHDFYTTPFLTTPTRFQPVYTEPQKPITTKPHMKTTFHFFAAEEPTIRPITTTQQYTENEIFSIESVKPTKPTRITTLGSTKTTQRFKETTTKWPVTTVRPATVGKVTQPIRTTYAITEQTTKPAYSDFSIPIVVVEEDTSVGTTAQEPTTTNNQFHTTTIPPYQETTTIGTTRVTPTYVTNNEDIKTTIGVTRIMSTIQNLNTGMTFYAAEDTESTASSSNKPTTTRREEIETTFTSGSSSTTKVTPTSMKTAIPKKIDKVTVKATSFYPEEELFGLTKHIPKKSKPTKSLKVSPTQASDFLVDENPQQDRTPLFKKPSKDYNEDDIFGSTKTTIFSSKKPTTREYSKSDLEKALFDLNNNRRSKALNKRKSSTTEATPSKFLYSSYFETSTLPMTTETPQATTSAVAASLVPKRKLKVPLPKLKKIENPVTSQSYLTSISYEVNKIEKPQQTITTQKKESKATIERINPAIRDSEEDDFALRLVGQAKGVAYLDQTSTTGASTAASVSVKTTKMPKYTRRRSYIARAKRPVRKKIVKEIENTK</sequence>
<proteinExistence type="predicted"/>
<gene>
    <name evidence="3" type="ORF">CEUTPL_LOCUS12982</name>
</gene>
<protein>
    <submittedName>
        <fullName evidence="3">Uncharacterized protein</fullName>
    </submittedName>
</protein>
<feature type="region of interest" description="Disordered" evidence="1">
    <location>
        <begin position="524"/>
        <end position="543"/>
    </location>
</feature>
<organism evidence="3 4">
    <name type="scientific">Ceutorhynchus assimilis</name>
    <name type="common">cabbage seed weevil</name>
    <dbReference type="NCBI Taxonomy" id="467358"/>
    <lineage>
        <taxon>Eukaryota</taxon>
        <taxon>Metazoa</taxon>
        <taxon>Ecdysozoa</taxon>
        <taxon>Arthropoda</taxon>
        <taxon>Hexapoda</taxon>
        <taxon>Insecta</taxon>
        <taxon>Pterygota</taxon>
        <taxon>Neoptera</taxon>
        <taxon>Endopterygota</taxon>
        <taxon>Coleoptera</taxon>
        <taxon>Polyphaga</taxon>
        <taxon>Cucujiformia</taxon>
        <taxon>Curculionidae</taxon>
        <taxon>Ceutorhynchinae</taxon>
        <taxon>Ceutorhynchus</taxon>
    </lineage>
</organism>
<feature type="compositionally biased region" description="Low complexity" evidence="1">
    <location>
        <begin position="615"/>
        <end position="630"/>
    </location>
</feature>
<feature type="signal peptide" evidence="2">
    <location>
        <begin position="1"/>
        <end position="20"/>
    </location>
</feature>
<accession>A0A9N9QSL7</accession>
<evidence type="ECO:0000256" key="1">
    <source>
        <dbReference type="SAM" id="MobiDB-lite"/>
    </source>
</evidence>
<evidence type="ECO:0000313" key="4">
    <source>
        <dbReference type="Proteomes" id="UP001152799"/>
    </source>
</evidence>
<feature type="compositionally biased region" description="Low complexity" evidence="1">
    <location>
        <begin position="531"/>
        <end position="543"/>
    </location>
</feature>
<feature type="region of interest" description="Disordered" evidence="1">
    <location>
        <begin position="665"/>
        <end position="703"/>
    </location>
</feature>
<evidence type="ECO:0000256" key="2">
    <source>
        <dbReference type="SAM" id="SignalP"/>
    </source>
</evidence>
<dbReference type="Proteomes" id="UP001152799">
    <property type="component" value="Chromosome 8"/>
</dbReference>
<dbReference type="EMBL" id="OU892284">
    <property type="protein sequence ID" value="CAG9772576.1"/>
    <property type="molecule type" value="Genomic_DNA"/>
</dbReference>
<feature type="compositionally biased region" description="Polar residues" evidence="1">
    <location>
        <begin position="364"/>
        <end position="379"/>
    </location>
</feature>
<dbReference type="OrthoDB" id="6925743at2759"/>
<keyword evidence="2" id="KW-0732">Signal</keyword>
<keyword evidence="4" id="KW-1185">Reference proteome</keyword>
<dbReference type="AlphaFoldDB" id="A0A9N9QSL7"/>
<evidence type="ECO:0000313" key="3">
    <source>
        <dbReference type="EMBL" id="CAG9772576.1"/>
    </source>
</evidence>
<feature type="chain" id="PRO_5040176697" evidence="2">
    <location>
        <begin position="21"/>
        <end position="926"/>
    </location>
</feature>
<name>A0A9N9QSL7_9CUCU</name>
<feature type="region of interest" description="Disordered" evidence="1">
    <location>
        <begin position="594"/>
        <end position="630"/>
    </location>
</feature>